<evidence type="ECO:0000313" key="8">
    <source>
        <dbReference type="Proteomes" id="UP000515146"/>
    </source>
</evidence>
<accession>A0A6P6XTU3</accession>
<keyword evidence="8" id="KW-1185">Reference proteome</keyword>
<keyword evidence="3 6" id="KW-0812">Transmembrane</keyword>
<evidence type="ECO:0000259" key="7">
    <source>
        <dbReference type="Pfam" id="PF10277"/>
    </source>
</evidence>
<feature type="transmembrane region" description="Helical" evidence="6">
    <location>
        <begin position="147"/>
        <end position="165"/>
    </location>
</feature>
<dbReference type="RefSeq" id="XP_027196852.1">
    <property type="nucleotide sequence ID" value="XM_027341051.1"/>
</dbReference>
<evidence type="ECO:0000256" key="3">
    <source>
        <dbReference type="ARBA" id="ARBA00022692"/>
    </source>
</evidence>
<dbReference type="Proteomes" id="UP000515146">
    <property type="component" value="Unplaced"/>
</dbReference>
<feature type="domain" description="CWH43-like N-terminal" evidence="7">
    <location>
        <begin position="23"/>
        <end position="259"/>
    </location>
</feature>
<sequence>MEQKSNNNFLNFEHFIRQFEPNLWIFPFLGGLILFFTLILCYLVTSFVQGYPVFWLVSDVGASSPVSGYFSQSMDLITILFAFTMYLRCKQIDYYIKEIIPESKNHKVNNPEMIRILNEKNYQSFKYAILSSIGFMIMGNFDSFEHINEHGVGAFFMFATIPFLFSQKFIADKLYECDQIERRSVLLTIITYTVAIGWPLAASIFVCSLWLNGSLFDWFKMEQRLYWPNDSPSYYLYCFGIIIEWLVIMSYSPILFILSNRFSTFKHWNRIVY</sequence>
<protein>
    <submittedName>
        <fullName evidence="9">Uncharacterized protein LOC113791291</fullName>
    </submittedName>
</protein>
<reference evidence="9" key="1">
    <citation type="submission" date="2025-08" db="UniProtKB">
        <authorList>
            <consortium name="RefSeq"/>
        </authorList>
    </citation>
    <scope>IDENTIFICATION</scope>
    <source>
        <strain evidence="9">Airmid</strain>
    </source>
</reference>
<feature type="transmembrane region" description="Helical" evidence="6">
    <location>
        <begin position="124"/>
        <end position="141"/>
    </location>
</feature>
<keyword evidence="5 6" id="KW-0472">Membrane</keyword>
<evidence type="ECO:0000313" key="9">
    <source>
        <dbReference type="RefSeq" id="XP_027196852.1"/>
    </source>
</evidence>
<dbReference type="InParanoid" id="A0A6P6XTU3"/>
<comment type="similarity">
    <text evidence="2">Belongs to the DRAM/TMEM150 family.</text>
</comment>
<gene>
    <name evidence="9" type="primary">LOC113791291</name>
</gene>
<evidence type="ECO:0000256" key="1">
    <source>
        <dbReference type="ARBA" id="ARBA00004127"/>
    </source>
</evidence>
<feature type="transmembrane region" description="Helical" evidence="6">
    <location>
        <begin position="23"/>
        <end position="48"/>
    </location>
</feature>
<name>A0A6P6XTU3_DERPT</name>
<dbReference type="OrthoDB" id="6498468at2759"/>
<keyword evidence="4 6" id="KW-1133">Transmembrane helix</keyword>
<dbReference type="PANTHER" id="PTHR21324">
    <property type="entry name" value="FASTING-INDUCIBLE INTEGRAL MEMBRANE PROTEIN TM6P1-RELATED"/>
    <property type="match status" value="1"/>
</dbReference>
<organism evidence="8 9">
    <name type="scientific">Dermatophagoides pteronyssinus</name>
    <name type="common">European house dust mite</name>
    <dbReference type="NCBI Taxonomy" id="6956"/>
    <lineage>
        <taxon>Eukaryota</taxon>
        <taxon>Metazoa</taxon>
        <taxon>Ecdysozoa</taxon>
        <taxon>Arthropoda</taxon>
        <taxon>Chelicerata</taxon>
        <taxon>Arachnida</taxon>
        <taxon>Acari</taxon>
        <taxon>Acariformes</taxon>
        <taxon>Sarcoptiformes</taxon>
        <taxon>Astigmata</taxon>
        <taxon>Psoroptidia</taxon>
        <taxon>Analgoidea</taxon>
        <taxon>Pyroglyphidae</taxon>
        <taxon>Dermatophagoidinae</taxon>
        <taxon>Dermatophagoides</taxon>
    </lineage>
</organism>
<evidence type="ECO:0000256" key="4">
    <source>
        <dbReference type="ARBA" id="ARBA00022989"/>
    </source>
</evidence>
<evidence type="ECO:0000256" key="5">
    <source>
        <dbReference type="ARBA" id="ARBA00023136"/>
    </source>
</evidence>
<dbReference type="AlphaFoldDB" id="A0A6P6XTU3"/>
<evidence type="ECO:0000256" key="6">
    <source>
        <dbReference type="SAM" id="Phobius"/>
    </source>
</evidence>
<dbReference type="InterPro" id="IPR019402">
    <property type="entry name" value="CWH43_N"/>
</dbReference>
<evidence type="ECO:0000256" key="2">
    <source>
        <dbReference type="ARBA" id="ARBA00006565"/>
    </source>
</evidence>
<feature type="transmembrane region" description="Helical" evidence="6">
    <location>
        <begin position="185"/>
        <end position="211"/>
    </location>
</feature>
<dbReference type="InterPro" id="IPR050911">
    <property type="entry name" value="DRAM/TMEM150_Autophagy_Mod"/>
</dbReference>
<dbReference type="GO" id="GO:0012505">
    <property type="term" value="C:endomembrane system"/>
    <property type="evidence" value="ECO:0007669"/>
    <property type="project" value="UniProtKB-SubCell"/>
</dbReference>
<dbReference type="KEGG" id="dpte:113791291"/>
<dbReference type="PANTHER" id="PTHR21324:SF2">
    <property type="entry name" value="EG:22E5.9 PROTEIN"/>
    <property type="match status" value="1"/>
</dbReference>
<proteinExistence type="inferred from homology"/>
<dbReference type="Pfam" id="PF10277">
    <property type="entry name" value="Frag1"/>
    <property type="match status" value="1"/>
</dbReference>
<feature type="transmembrane region" description="Helical" evidence="6">
    <location>
        <begin position="234"/>
        <end position="258"/>
    </location>
</feature>
<comment type="subcellular location">
    <subcellularLocation>
        <location evidence="1">Endomembrane system</location>
        <topology evidence="1">Multi-pass membrane protein</topology>
    </subcellularLocation>
</comment>
<feature type="transmembrane region" description="Helical" evidence="6">
    <location>
        <begin position="68"/>
        <end position="87"/>
    </location>
</feature>